<dbReference type="Proteomes" id="UP000637002">
    <property type="component" value="Unassembled WGS sequence"/>
</dbReference>
<reference evidence="2" key="2">
    <citation type="submission" date="2020-09" db="EMBL/GenBank/DDBJ databases">
        <authorList>
            <person name="Sun Q."/>
            <person name="Zhou Y."/>
        </authorList>
    </citation>
    <scope>NUCLEOTIDE SEQUENCE</scope>
    <source>
        <strain evidence="2">CGMCC 1.12919</strain>
    </source>
</reference>
<proteinExistence type="predicted"/>
<dbReference type="InterPro" id="IPR038726">
    <property type="entry name" value="PDDEXK_AddAB-type"/>
</dbReference>
<dbReference type="RefSeq" id="WP_188612425.1">
    <property type="nucleotide sequence ID" value="NZ_BMGG01000011.1"/>
</dbReference>
<organism evidence="2 3">
    <name type="scientific">Chelatococcus reniformis</name>
    <dbReference type="NCBI Taxonomy" id="1494448"/>
    <lineage>
        <taxon>Bacteria</taxon>
        <taxon>Pseudomonadati</taxon>
        <taxon>Pseudomonadota</taxon>
        <taxon>Alphaproteobacteria</taxon>
        <taxon>Hyphomicrobiales</taxon>
        <taxon>Chelatococcaceae</taxon>
        <taxon>Chelatococcus</taxon>
    </lineage>
</organism>
<dbReference type="Pfam" id="PF12705">
    <property type="entry name" value="PDDEXK_1"/>
    <property type="match status" value="1"/>
</dbReference>
<dbReference type="EMBL" id="BMGG01000011">
    <property type="protein sequence ID" value="GGC90684.1"/>
    <property type="molecule type" value="Genomic_DNA"/>
</dbReference>
<reference evidence="2" key="1">
    <citation type="journal article" date="2014" name="Int. J. Syst. Evol. Microbiol.">
        <title>Complete genome sequence of Corynebacterium casei LMG S-19264T (=DSM 44701T), isolated from a smear-ripened cheese.</title>
        <authorList>
            <consortium name="US DOE Joint Genome Institute (JGI-PGF)"/>
            <person name="Walter F."/>
            <person name="Albersmeier A."/>
            <person name="Kalinowski J."/>
            <person name="Ruckert C."/>
        </authorList>
    </citation>
    <scope>NUCLEOTIDE SEQUENCE</scope>
    <source>
        <strain evidence="2">CGMCC 1.12919</strain>
    </source>
</reference>
<dbReference type="InterPro" id="IPR011604">
    <property type="entry name" value="PDDEXK-like_dom_sf"/>
</dbReference>
<dbReference type="AlphaFoldDB" id="A0A916XPW5"/>
<feature type="domain" description="PD-(D/E)XK endonuclease-like" evidence="1">
    <location>
        <begin position="51"/>
        <end position="249"/>
    </location>
</feature>
<comment type="caution">
    <text evidence="2">The sequence shown here is derived from an EMBL/GenBank/DDBJ whole genome shotgun (WGS) entry which is preliminary data.</text>
</comment>
<accession>A0A916XPW5</accession>
<protein>
    <recommendedName>
        <fullName evidence="1">PD-(D/E)XK endonuclease-like domain-containing protein</fullName>
    </recommendedName>
</protein>
<keyword evidence="3" id="KW-1185">Reference proteome</keyword>
<evidence type="ECO:0000313" key="2">
    <source>
        <dbReference type="EMBL" id="GGC90684.1"/>
    </source>
</evidence>
<name>A0A916XPW5_9HYPH</name>
<evidence type="ECO:0000259" key="1">
    <source>
        <dbReference type="Pfam" id="PF12705"/>
    </source>
</evidence>
<sequence length="346" mass="37254">MTFEPIGAAAARVVSKIAPIALTEPGRVREPGWYDMPAGVYHADPAPEPSLSSSVAKVLIDRSPRHAWEMHPRLNPSAVADGDPTRPKEIGTAAHKLILGRGRDLVVIEAEDYKRQAARDQRAEAYQLGRAPILRCDLDTAEAIAVAAQRQLIEIPGCAGFAGATTELVAICRDLTGAWLRIAIDAFEDHGTHAVIWDVKTGEQPAAPEGLGRRIAGMGMEVQAALYERAVLTLRPELAGRLTFRWLFIENDDPHMAVVSELDNVGLGVGRKKVAAAIGAWNRCMAAGQWPGYPASIVIAEYPPYAEAAWLARELTDGSIAAALNDPFLNRSPWAAAPSRPIVEAC</sequence>
<dbReference type="Gene3D" id="3.90.320.10">
    <property type="match status" value="1"/>
</dbReference>
<gene>
    <name evidence="2" type="ORF">GCM10010994_55600</name>
</gene>
<evidence type="ECO:0000313" key="3">
    <source>
        <dbReference type="Proteomes" id="UP000637002"/>
    </source>
</evidence>